<sequence length="1159" mass="127988">MPPPPRGACGFASLAFSALAEPEVEESGPSFTPRVLRIYNDSSLKARGGIVSVAAASRCLYVACLNGDLIRWHPDENEGALIEFPSPKPAERREIRRVFLDSKGFHCLVAMANGDNYYVHFSSEQARLLPRLKDHFVESVAWNKQATETSTRDFVIGTRHGAIVECLFESGKDRYVHPLLQFPKRTPVLDVRLEVLPWAGGAQRQLLLAATLRHLYLFPGNPNLSATLQNLSLSSSSTSPTDLKLFLAFEVPKESPSGGPVLQLVKKKGGRDLLLFWTTGIGVVSSTLHLWAPSAEHGDASLPDARSFFSQEPPSVLAFPRQENSLAPGGFGAEAEKERRAKGERRSDEESLLLPASSGTAPLSVLVTDFHVLMLYGGKLVALSRITEKTVLEVPFSAVKYGVVRRLLQDPFDGGVFLYTDTFVCQIVISNESAQAWRLYLEQGKFALALSHCATAAQRERVVVSQANWQLGRGRFVEAAELLAQAQSVPFEEVCLFFFAHRQTLALRSFFLSRYKQLANAVGPGSGLFFGARAPPGAIERDDHANGLRSTAAPTPQQVMLFVWIVELLLHELAQLDAALLRRLRRKGEKTSQQGREDATEGRGSDDGGGGENHEEEREREVELLKEKKKETGDQLRRLLADFRGVDEIRATVYALLQAHGRFDELHHFAELCGDLESVVIHYLSRRDYATVIEKLACMSDFPLRDSLLYRLSPLLFRHEPRAFTAMCISPAFAHIDPSKLLPALLHCRGADRETMRAQAPDDGLRDAQGSTREGCAERRECALELLIHFARLATPFKSGAAAGGDSAWLGARGGGVSSRLPLATQKRFLSSGPHSVGETHGRWKGLSGLWNALIVFKAEAEDETDLLRLLAAQKPGHLPFDPQFALRFCLEKGRERSAVLLYGLLGLHTEAVEKALATNDMTLGQHAANAPADPSQRQQLWLRLAHHAALHEDVPALVALVKRSGNLLKIQDVLPYISDSTVIDTLKEEICASLDAYEQRIASRFQEMETHKEAIASLKDELRTVNQRCVVVEVDQICDVCCESIFTERFYAFCCGHCFHASCCQRLLVPAMDVDTLAEFERRMVDLDRALEHGASAEELEQLENAVDDILAAECSICGTLMIRSIALPFIGPGESVEEINSWSIVEETPSREADGKD</sequence>
<evidence type="ECO:0000256" key="5">
    <source>
        <dbReference type="ARBA" id="ARBA00029433"/>
    </source>
</evidence>
<name>A0A2A9M9P5_BESBE</name>
<dbReference type="GO" id="GO:0005768">
    <property type="term" value="C:endosome"/>
    <property type="evidence" value="ECO:0007669"/>
    <property type="project" value="TreeGrafter"/>
</dbReference>
<feature type="domain" description="Pep3/Vps18 beta-propeller" evidence="7">
    <location>
        <begin position="50"/>
        <end position="429"/>
    </location>
</feature>
<dbReference type="InterPro" id="IPR058919">
    <property type="entry name" value="Pep3/Vps18_RING_C"/>
</dbReference>
<comment type="subcellular location">
    <subcellularLocation>
        <location evidence="5">Endomembrane system</location>
        <topology evidence="5">Peripheral membrane protein</topology>
        <orientation evidence="5">Cytoplasmic side</orientation>
    </subcellularLocation>
</comment>
<feature type="domain" description="Pep3/Vps18 RING C-terminal" evidence="8">
    <location>
        <begin position="1033"/>
        <end position="1125"/>
    </location>
</feature>
<dbReference type="Pfam" id="PF26148">
    <property type="entry name" value="VPS18_RING_C"/>
    <property type="match status" value="1"/>
</dbReference>
<organism evidence="9 10">
    <name type="scientific">Besnoitia besnoiti</name>
    <name type="common">Apicomplexan protozoan</name>
    <dbReference type="NCBI Taxonomy" id="94643"/>
    <lineage>
        <taxon>Eukaryota</taxon>
        <taxon>Sar</taxon>
        <taxon>Alveolata</taxon>
        <taxon>Apicomplexa</taxon>
        <taxon>Conoidasida</taxon>
        <taxon>Coccidia</taxon>
        <taxon>Eucoccidiorida</taxon>
        <taxon>Eimeriorina</taxon>
        <taxon>Sarcocystidae</taxon>
        <taxon>Besnoitia</taxon>
    </lineage>
</organism>
<evidence type="ECO:0000313" key="10">
    <source>
        <dbReference type="Proteomes" id="UP000224006"/>
    </source>
</evidence>
<protein>
    <submittedName>
        <fullName evidence="9">Pep3/Vps18/deep orange family protein</fullName>
    </submittedName>
</protein>
<comment type="caution">
    <text evidence="9">The sequence shown here is derived from an EMBL/GenBank/DDBJ whole genome shotgun (WGS) entry which is preliminary data.</text>
</comment>
<accession>A0A2A9M9P5</accession>
<dbReference type="GO" id="GO:0006904">
    <property type="term" value="P:vesicle docking involved in exocytosis"/>
    <property type="evidence" value="ECO:0007669"/>
    <property type="project" value="TreeGrafter"/>
</dbReference>
<keyword evidence="1" id="KW-0479">Metal-binding</keyword>
<dbReference type="KEGG" id="bbes:BESB_020330"/>
<evidence type="ECO:0000259" key="7">
    <source>
        <dbReference type="Pfam" id="PF05131"/>
    </source>
</evidence>
<keyword evidence="2" id="KW-0863">Zinc-finger</keyword>
<keyword evidence="4" id="KW-0472">Membrane</keyword>
<dbReference type="PANTHER" id="PTHR23323:SF26">
    <property type="entry name" value="VACUOLAR PROTEIN SORTING-ASSOCIATED PROTEIN 18 HOMOLOG"/>
    <property type="match status" value="1"/>
</dbReference>
<feature type="region of interest" description="Disordered" evidence="6">
    <location>
        <begin position="587"/>
        <end position="627"/>
    </location>
</feature>
<evidence type="ECO:0000256" key="4">
    <source>
        <dbReference type="ARBA" id="ARBA00023136"/>
    </source>
</evidence>
<keyword evidence="3" id="KW-0862">Zinc</keyword>
<reference evidence="9 10" key="1">
    <citation type="submission" date="2017-09" db="EMBL/GenBank/DDBJ databases">
        <title>Genome sequencing of Besnoitia besnoiti strain Bb-Ger1.</title>
        <authorList>
            <person name="Schares G."/>
            <person name="Venepally P."/>
            <person name="Lorenzi H.A."/>
        </authorList>
    </citation>
    <scope>NUCLEOTIDE SEQUENCE [LARGE SCALE GENOMIC DNA]</scope>
    <source>
        <strain evidence="9 10">Bb-Ger1</strain>
    </source>
</reference>
<dbReference type="GO" id="GO:0048284">
    <property type="term" value="P:organelle fusion"/>
    <property type="evidence" value="ECO:0007669"/>
    <property type="project" value="TreeGrafter"/>
</dbReference>
<dbReference type="GO" id="GO:0008270">
    <property type="term" value="F:zinc ion binding"/>
    <property type="evidence" value="ECO:0007669"/>
    <property type="project" value="UniProtKB-KW"/>
</dbReference>
<dbReference type="OrthoDB" id="1845386at2759"/>
<keyword evidence="10" id="KW-1185">Reference proteome</keyword>
<dbReference type="GO" id="GO:0030674">
    <property type="term" value="F:protein-macromolecule adaptor activity"/>
    <property type="evidence" value="ECO:0007669"/>
    <property type="project" value="TreeGrafter"/>
</dbReference>
<dbReference type="EMBL" id="NWUJ01000012">
    <property type="protein sequence ID" value="PFH32092.1"/>
    <property type="molecule type" value="Genomic_DNA"/>
</dbReference>
<evidence type="ECO:0000256" key="2">
    <source>
        <dbReference type="ARBA" id="ARBA00022771"/>
    </source>
</evidence>
<dbReference type="VEuPathDB" id="ToxoDB:BESB_020330"/>
<evidence type="ECO:0000256" key="6">
    <source>
        <dbReference type="SAM" id="MobiDB-lite"/>
    </source>
</evidence>
<evidence type="ECO:0000313" key="9">
    <source>
        <dbReference type="EMBL" id="PFH32092.1"/>
    </source>
</evidence>
<dbReference type="PANTHER" id="PTHR23323">
    <property type="entry name" value="VACUOLAR PROTEIN SORTING-ASSOCIATED PROTEIN"/>
    <property type="match status" value="1"/>
</dbReference>
<dbReference type="GO" id="GO:0030897">
    <property type="term" value="C:HOPS complex"/>
    <property type="evidence" value="ECO:0007669"/>
    <property type="project" value="TreeGrafter"/>
</dbReference>
<dbReference type="Proteomes" id="UP000224006">
    <property type="component" value="Chromosome XI"/>
</dbReference>
<feature type="compositionally biased region" description="Basic and acidic residues" evidence="6">
    <location>
        <begin position="595"/>
        <end position="627"/>
    </location>
</feature>
<dbReference type="AlphaFoldDB" id="A0A2A9M9P5"/>
<dbReference type="GO" id="GO:0007032">
    <property type="term" value="P:endosome organization"/>
    <property type="evidence" value="ECO:0007669"/>
    <property type="project" value="TreeGrafter"/>
</dbReference>
<evidence type="ECO:0000256" key="1">
    <source>
        <dbReference type="ARBA" id="ARBA00022723"/>
    </source>
</evidence>
<dbReference type="RefSeq" id="XP_029216101.1">
    <property type="nucleotide sequence ID" value="XM_029360742.1"/>
</dbReference>
<feature type="region of interest" description="Disordered" evidence="6">
    <location>
        <begin position="321"/>
        <end position="351"/>
    </location>
</feature>
<feature type="compositionally biased region" description="Basic and acidic residues" evidence="6">
    <location>
        <begin position="334"/>
        <end position="349"/>
    </location>
</feature>
<dbReference type="STRING" id="94643.A0A2A9M9P5"/>
<gene>
    <name evidence="9" type="ORF">BESB_020330</name>
</gene>
<dbReference type="Pfam" id="PF05131">
    <property type="entry name" value="Pep3_Vps18"/>
    <property type="match status" value="1"/>
</dbReference>
<dbReference type="GeneID" id="40307094"/>
<evidence type="ECO:0000259" key="8">
    <source>
        <dbReference type="Pfam" id="PF26148"/>
    </source>
</evidence>
<evidence type="ECO:0000256" key="3">
    <source>
        <dbReference type="ARBA" id="ARBA00022833"/>
    </source>
</evidence>
<proteinExistence type="predicted"/>
<dbReference type="GO" id="GO:0007033">
    <property type="term" value="P:vacuole organization"/>
    <property type="evidence" value="ECO:0007669"/>
    <property type="project" value="TreeGrafter"/>
</dbReference>
<dbReference type="InterPro" id="IPR007810">
    <property type="entry name" value="Pep3/Vps18_beta-prop"/>
</dbReference>